<keyword evidence="3 5" id="KW-1133">Transmembrane helix</keyword>
<feature type="transmembrane region" description="Helical" evidence="5">
    <location>
        <begin position="176"/>
        <end position="201"/>
    </location>
</feature>
<organism evidence="7 8">
    <name type="scientific">Bipolaricaulis sibiricus</name>
    <dbReference type="NCBI Taxonomy" id="2501609"/>
    <lineage>
        <taxon>Bacteria</taxon>
        <taxon>Candidatus Bipolaricaulota</taxon>
        <taxon>Candidatus Bipolaricaulia</taxon>
        <taxon>Candidatus Bipolaricaulales</taxon>
        <taxon>Candidatus Bipolaricaulaceae</taxon>
        <taxon>Candidatus Bipolaricaulis</taxon>
    </lineage>
</organism>
<evidence type="ECO:0000256" key="1">
    <source>
        <dbReference type="ARBA" id="ARBA00004141"/>
    </source>
</evidence>
<accession>A0A410FWJ6</accession>
<feature type="domain" description="ABC transmembrane type-2" evidence="6">
    <location>
        <begin position="26"/>
        <end position="255"/>
    </location>
</feature>
<evidence type="ECO:0000256" key="3">
    <source>
        <dbReference type="ARBA" id="ARBA00022989"/>
    </source>
</evidence>
<keyword evidence="2 5" id="KW-0812">Transmembrane</keyword>
<keyword evidence="5" id="KW-1003">Cell membrane</keyword>
<dbReference type="AlphaFoldDB" id="A0A410FWJ6"/>
<dbReference type="EMBL" id="CP034928">
    <property type="protein sequence ID" value="QAA77403.1"/>
    <property type="molecule type" value="Genomic_DNA"/>
</dbReference>
<protein>
    <recommendedName>
        <fullName evidence="5">Transport permease protein</fullName>
    </recommendedName>
</protein>
<comment type="similarity">
    <text evidence="5">Belongs to the ABC-2 integral membrane protein family.</text>
</comment>
<dbReference type="PANTHER" id="PTHR43229">
    <property type="entry name" value="NODULATION PROTEIN J"/>
    <property type="match status" value="1"/>
</dbReference>
<evidence type="ECO:0000256" key="4">
    <source>
        <dbReference type="ARBA" id="ARBA00023136"/>
    </source>
</evidence>
<evidence type="ECO:0000256" key="2">
    <source>
        <dbReference type="ARBA" id="ARBA00022692"/>
    </source>
</evidence>
<name>A0A410FWJ6_BIPS1</name>
<comment type="subcellular location">
    <subcellularLocation>
        <location evidence="5">Cell membrane</location>
        <topology evidence="5">Multi-pass membrane protein</topology>
    </subcellularLocation>
    <subcellularLocation>
        <location evidence="1">Membrane</location>
        <topology evidence="1">Multi-pass membrane protein</topology>
    </subcellularLocation>
</comment>
<feature type="transmembrane region" description="Helical" evidence="5">
    <location>
        <begin position="106"/>
        <end position="133"/>
    </location>
</feature>
<sequence length="267" mass="29209">MRPALAFLAYSLRIMTRYRSEFYGSFTTPLLLALPALLLGYWGEQLGYLEAFAEATGTARYAVYLLLGAVYWNYVEAVWSIAFSLRAAMRWGVLESLLVTRLSRMGMILAWSGRSLLGVTVHSILAIALVLPFGGWPGAAAVGGILLVLLCSVIGSYGMAFLLFGLTLRFKDAESLLSLAGNVAPLLGGVFFPIAFLPVFLRPLSYLFPFTYGVDAVRALWLGTPAMFPMGLQLGLLATLAVAYVALGWWALVRFERCARRHGLEGF</sequence>
<proteinExistence type="inferred from homology"/>
<dbReference type="InterPro" id="IPR051784">
    <property type="entry name" value="Nod_factor_ABC_transporter"/>
</dbReference>
<keyword evidence="4 5" id="KW-0472">Membrane</keyword>
<evidence type="ECO:0000313" key="8">
    <source>
        <dbReference type="Proteomes" id="UP000287233"/>
    </source>
</evidence>
<feature type="transmembrane region" description="Helical" evidence="5">
    <location>
        <begin position="21"/>
        <end position="42"/>
    </location>
</feature>
<dbReference type="GO" id="GO:0140359">
    <property type="term" value="F:ABC-type transporter activity"/>
    <property type="evidence" value="ECO:0007669"/>
    <property type="project" value="InterPro"/>
</dbReference>
<dbReference type="Proteomes" id="UP000287233">
    <property type="component" value="Chromosome"/>
</dbReference>
<dbReference type="InterPro" id="IPR000412">
    <property type="entry name" value="ABC_2_transport"/>
</dbReference>
<reference evidence="8" key="1">
    <citation type="submission" date="2018-12" db="EMBL/GenBank/DDBJ databases">
        <title>Complete genome sequence of an uncultured bacterium of the candidate phylum Bipolaricaulota.</title>
        <authorList>
            <person name="Kadnikov V.V."/>
            <person name="Mardanov A.V."/>
            <person name="Beletsky A.V."/>
            <person name="Frank Y.A."/>
            <person name="Karnachuk O.V."/>
            <person name="Ravin N.V."/>
        </authorList>
    </citation>
    <scope>NUCLEOTIDE SEQUENCE [LARGE SCALE GENOMIC DNA]</scope>
</reference>
<evidence type="ECO:0000259" key="6">
    <source>
        <dbReference type="PROSITE" id="PS51012"/>
    </source>
</evidence>
<dbReference type="GO" id="GO:0043190">
    <property type="term" value="C:ATP-binding cassette (ABC) transporter complex"/>
    <property type="evidence" value="ECO:0007669"/>
    <property type="project" value="InterPro"/>
</dbReference>
<dbReference type="Pfam" id="PF01061">
    <property type="entry name" value="ABC2_membrane"/>
    <property type="match status" value="1"/>
</dbReference>
<gene>
    <name evidence="7" type="ORF">BIP78_1639</name>
</gene>
<dbReference type="PANTHER" id="PTHR43229:SF2">
    <property type="entry name" value="NODULATION PROTEIN J"/>
    <property type="match status" value="1"/>
</dbReference>
<keyword evidence="5" id="KW-0813">Transport</keyword>
<feature type="transmembrane region" description="Helical" evidence="5">
    <location>
        <begin position="62"/>
        <end position="85"/>
    </location>
</feature>
<evidence type="ECO:0000256" key="5">
    <source>
        <dbReference type="RuleBase" id="RU361157"/>
    </source>
</evidence>
<feature type="transmembrane region" description="Helical" evidence="5">
    <location>
        <begin position="139"/>
        <end position="164"/>
    </location>
</feature>
<dbReference type="PROSITE" id="PS51012">
    <property type="entry name" value="ABC_TM2"/>
    <property type="match status" value="1"/>
</dbReference>
<dbReference type="KEGG" id="bih:BIP78_1639"/>
<dbReference type="PIRSF" id="PIRSF006648">
    <property type="entry name" value="DrrB"/>
    <property type="match status" value="1"/>
</dbReference>
<dbReference type="InterPro" id="IPR013525">
    <property type="entry name" value="ABC2_TM"/>
</dbReference>
<feature type="transmembrane region" description="Helical" evidence="5">
    <location>
        <begin position="230"/>
        <end position="252"/>
    </location>
</feature>
<dbReference type="InterPro" id="IPR047817">
    <property type="entry name" value="ABC2_TM_bact-type"/>
</dbReference>
<evidence type="ECO:0000313" key="7">
    <source>
        <dbReference type="EMBL" id="QAA77403.1"/>
    </source>
</evidence>